<keyword evidence="5" id="KW-0067">ATP-binding</keyword>
<keyword evidence="15" id="KW-1185">Reference proteome</keyword>
<dbReference type="GO" id="GO:0140359">
    <property type="term" value="F:ABC-type transporter activity"/>
    <property type="evidence" value="ECO:0007669"/>
    <property type="project" value="InterPro"/>
</dbReference>
<feature type="transmembrane region" description="Helical" evidence="11">
    <location>
        <begin position="126"/>
        <end position="147"/>
    </location>
</feature>
<evidence type="ECO:0000256" key="5">
    <source>
        <dbReference type="ARBA" id="ARBA00022840"/>
    </source>
</evidence>
<feature type="region of interest" description="Disordered" evidence="10">
    <location>
        <begin position="882"/>
        <end position="904"/>
    </location>
</feature>
<evidence type="ECO:0000256" key="2">
    <source>
        <dbReference type="ARBA" id="ARBA00022448"/>
    </source>
</evidence>
<feature type="transmembrane region" description="Helical" evidence="11">
    <location>
        <begin position="544"/>
        <end position="571"/>
    </location>
</feature>
<feature type="compositionally biased region" description="Polar residues" evidence="10">
    <location>
        <begin position="234"/>
        <end position="243"/>
    </location>
</feature>
<name>A0AAN6ZZ49_9PEZI</name>
<evidence type="ECO:0000256" key="4">
    <source>
        <dbReference type="ARBA" id="ARBA00022741"/>
    </source>
</evidence>
<evidence type="ECO:0000256" key="11">
    <source>
        <dbReference type="SAM" id="Phobius"/>
    </source>
</evidence>
<dbReference type="Pfam" id="PF00664">
    <property type="entry name" value="ABC_membrane"/>
    <property type="match status" value="1"/>
</dbReference>
<evidence type="ECO:0000256" key="6">
    <source>
        <dbReference type="ARBA" id="ARBA00022946"/>
    </source>
</evidence>
<dbReference type="InterPro" id="IPR036640">
    <property type="entry name" value="ABC1_TM_sf"/>
</dbReference>
<evidence type="ECO:0000256" key="8">
    <source>
        <dbReference type="ARBA" id="ARBA00023136"/>
    </source>
</evidence>
<dbReference type="InterPro" id="IPR017871">
    <property type="entry name" value="ABC_transporter-like_CS"/>
</dbReference>
<keyword evidence="8 11" id="KW-0472">Membrane</keyword>
<dbReference type="InterPro" id="IPR003439">
    <property type="entry name" value="ABC_transporter-like_ATP-bd"/>
</dbReference>
<dbReference type="Pfam" id="PF00005">
    <property type="entry name" value="ABC_tran"/>
    <property type="match status" value="1"/>
</dbReference>
<dbReference type="GO" id="GO:0016887">
    <property type="term" value="F:ATP hydrolysis activity"/>
    <property type="evidence" value="ECO:0007669"/>
    <property type="project" value="InterPro"/>
</dbReference>
<feature type="compositionally biased region" description="Gly residues" evidence="10">
    <location>
        <begin position="1115"/>
        <end position="1125"/>
    </location>
</feature>
<feature type="compositionally biased region" description="Basic and acidic residues" evidence="10">
    <location>
        <begin position="1133"/>
        <end position="1142"/>
    </location>
</feature>
<feature type="domain" description="ABC transmembrane type-1" evidence="13">
    <location>
        <begin position="326"/>
        <end position="609"/>
    </location>
</feature>
<dbReference type="SMART" id="SM00382">
    <property type="entry name" value="AAA"/>
    <property type="match status" value="1"/>
</dbReference>
<dbReference type="InterPro" id="IPR003593">
    <property type="entry name" value="AAA+_ATPase"/>
</dbReference>
<feature type="compositionally biased region" description="Basic and acidic residues" evidence="10">
    <location>
        <begin position="277"/>
        <end position="291"/>
    </location>
</feature>
<dbReference type="GO" id="GO:0000041">
    <property type="term" value="P:transition metal ion transport"/>
    <property type="evidence" value="ECO:0007669"/>
    <property type="project" value="UniProtKB-ARBA"/>
</dbReference>
<feature type="region of interest" description="Disordered" evidence="10">
    <location>
        <begin position="188"/>
        <end position="291"/>
    </location>
</feature>
<dbReference type="InterPro" id="IPR039421">
    <property type="entry name" value="Type_1_exporter"/>
</dbReference>
<dbReference type="InterPro" id="IPR011527">
    <property type="entry name" value="ABC1_TM_dom"/>
</dbReference>
<dbReference type="Gene3D" id="3.40.50.300">
    <property type="entry name" value="P-loop containing nucleotide triphosphate hydrolases"/>
    <property type="match status" value="1"/>
</dbReference>
<feature type="compositionally biased region" description="Basic and acidic residues" evidence="10">
    <location>
        <begin position="1102"/>
        <end position="1112"/>
    </location>
</feature>
<evidence type="ECO:0000313" key="14">
    <source>
        <dbReference type="EMBL" id="KAK4155543.1"/>
    </source>
</evidence>
<dbReference type="AlphaFoldDB" id="A0AAN6ZZ49"/>
<keyword evidence="6" id="KW-0809">Transit peptide</keyword>
<feature type="compositionally biased region" description="Basic and acidic residues" evidence="10">
    <location>
        <begin position="188"/>
        <end position="201"/>
    </location>
</feature>
<evidence type="ECO:0008006" key="16">
    <source>
        <dbReference type="Google" id="ProtNLM"/>
    </source>
</evidence>
<keyword evidence="2" id="KW-0813">Transport</keyword>
<dbReference type="EMBL" id="MU856885">
    <property type="protein sequence ID" value="KAK4155543.1"/>
    <property type="molecule type" value="Genomic_DNA"/>
</dbReference>
<feature type="compositionally biased region" description="Acidic residues" evidence="10">
    <location>
        <begin position="940"/>
        <end position="952"/>
    </location>
</feature>
<evidence type="ECO:0000259" key="12">
    <source>
        <dbReference type="PROSITE" id="PS50893"/>
    </source>
</evidence>
<dbReference type="PANTHER" id="PTHR24221:SF503">
    <property type="entry name" value="MITOCHONDRIAL POTASSIUM CHANNEL ATP-BINDING SUBUNIT"/>
    <property type="match status" value="1"/>
</dbReference>
<feature type="transmembrane region" description="Helical" evidence="11">
    <location>
        <begin position="102"/>
        <end position="119"/>
    </location>
</feature>
<feature type="region of interest" description="Disordered" evidence="10">
    <location>
        <begin position="1081"/>
        <end position="1175"/>
    </location>
</feature>
<dbReference type="PANTHER" id="PTHR24221">
    <property type="entry name" value="ATP-BINDING CASSETTE SUB-FAMILY B"/>
    <property type="match status" value="1"/>
</dbReference>
<feature type="transmembrane region" description="Helical" evidence="11">
    <location>
        <begin position="583"/>
        <end position="603"/>
    </location>
</feature>
<dbReference type="InterPro" id="IPR027417">
    <property type="entry name" value="P-loop_NTPase"/>
</dbReference>
<keyword evidence="4" id="KW-0547">Nucleotide-binding</keyword>
<evidence type="ECO:0000313" key="15">
    <source>
        <dbReference type="Proteomes" id="UP001302745"/>
    </source>
</evidence>
<dbReference type="FunFam" id="3.40.50.300:FF:000186">
    <property type="entry name" value="ATP-binding cassette sub-family B member 7, mitochondrial"/>
    <property type="match status" value="1"/>
</dbReference>
<feature type="transmembrane region" description="Helical" evidence="11">
    <location>
        <begin position="30"/>
        <end position="53"/>
    </location>
</feature>
<feature type="compositionally biased region" description="Low complexity" evidence="10">
    <location>
        <begin position="1164"/>
        <end position="1175"/>
    </location>
</feature>
<dbReference type="GO" id="GO:0016020">
    <property type="term" value="C:membrane"/>
    <property type="evidence" value="ECO:0007669"/>
    <property type="project" value="UniProtKB-SubCell"/>
</dbReference>
<evidence type="ECO:0000256" key="1">
    <source>
        <dbReference type="ARBA" id="ARBA00004141"/>
    </source>
</evidence>
<reference evidence="14" key="1">
    <citation type="journal article" date="2023" name="Mol. Phylogenet. Evol.">
        <title>Genome-scale phylogeny and comparative genomics of the fungal order Sordariales.</title>
        <authorList>
            <person name="Hensen N."/>
            <person name="Bonometti L."/>
            <person name="Westerberg I."/>
            <person name="Brannstrom I.O."/>
            <person name="Guillou S."/>
            <person name="Cros-Aarteil S."/>
            <person name="Calhoun S."/>
            <person name="Haridas S."/>
            <person name="Kuo A."/>
            <person name="Mondo S."/>
            <person name="Pangilinan J."/>
            <person name="Riley R."/>
            <person name="LaButti K."/>
            <person name="Andreopoulos B."/>
            <person name="Lipzen A."/>
            <person name="Chen C."/>
            <person name="Yan M."/>
            <person name="Daum C."/>
            <person name="Ng V."/>
            <person name="Clum A."/>
            <person name="Steindorff A."/>
            <person name="Ohm R.A."/>
            <person name="Martin F."/>
            <person name="Silar P."/>
            <person name="Natvig D.O."/>
            <person name="Lalanne C."/>
            <person name="Gautier V."/>
            <person name="Ament-Velasquez S.L."/>
            <person name="Kruys A."/>
            <person name="Hutchinson M.I."/>
            <person name="Powell A.J."/>
            <person name="Barry K."/>
            <person name="Miller A.N."/>
            <person name="Grigoriev I.V."/>
            <person name="Debuchy R."/>
            <person name="Gladieux P."/>
            <person name="Hiltunen Thoren M."/>
            <person name="Johannesson H."/>
        </authorList>
    </citation>
    <scope>NUCLEOTIDE SEQUENCE</scope>
    <source>
        <strain evidence="14">CBS 538.74</strain>
    </source>
</reference>
<evidence type="ECO:0000256" key="9">
    <source>
        <dbReference type="ARBA" id="ARBA00024363"/>
    </source>
</evidence>
<proteinExistence type="inferred from homology"/>
<feature type="transmembrane region" description="Helical" evidence="11">
    <location>
        <begin position="468"/>
        <end position="486"/>
    </location>
</feature>
<dbReference type="PROSITE" id="PS50893">
    <property type="entry name" value="ABC_TRANSPORTER_2"/>
    <property type="match status" value="1"/>
</dbReference>
<feature type="region of interest" description="Disordered" evidence="10">
    <location>
        <begin position="919"/>
        <end position="1028"/>
    </location>
</feature>
<dbReference type="Gene3D" id="1.20.1560.10">
    <property type="entry name" value="ABC transporter type 1, transmembrane domain"/>
    <property type="match status" value="1"/>
</dbReference>
<comment type="subcellular location">
    <subcellularLocation>
        <location evidence="1">Membrane</location>
        <topology evidence="1">Multi-pass membrane protein</topology>
    </subcellularLocation>
</comment>
<sequence>MANPYDTDVADGPIGAAGLPLRQVLASLHYAYPTTIFVYYMATSTIAVCTLQTKSSEHAHPRRRLITWLLMSVIFTYFAQFVALGIQSAVRHVFPLADQDTVIGLMSCALVFGVVFAGLSEATNPVWYPYVGALGIALVLEPVVGTLSLMVRPAEPLDFMAIFDISALATRYLAVILALAFYFEGSRRPRQEKGTDSERQSLLKTNGHATPDSERQSLLKTNGHATPESDSDDQTNGAQQNGYGATSDASSASGTSTDGNQSSDSNQSSDTDDDENPYERRQRQANEQMEKRLKEKGNWVTYAKSFLVFFPYIWPVNRRSLQVRVVFVGFCLLAMNFINVLIPRQLGIIMDTLSGVNDRNPWSEVLFFAGLKLVASEAGLSLLRQWLWIPVEFYSFGAISTAAYSHVLNLSSDFHDSKSSSDIMMAISCGQSISNILESICFRAVPMLIDMTVAFVYLSATFGPYEGFITIATAAIFMYIATRMIASLKAARRNEVGAWYKEHYVRQAGIQGWATVASFNQIGHEEDRYSVAVEDRVSKTQKVYFGYVLAYAFQFLVLLSGLLAGAFLAVYQVTHNLATPGDFIMLLTYWAQLVSPLTFFAGLGKSISRDLLQAEQLLEIMQTKPTVSSKEGAPPLRFTGGEVRFDGVGFSYDKKKDILKNINFTATPGMTVAFVGATGAGKSTILKLLDRFYDVTKGSIKVDGQDIRDVDLYSLRAQIGVVPQAPILFDDTVMNNVRYAKLNATDEEVHEACKAASIHEQILTFSDGYQTKVGERGVKLSGGELQRVAIARAILKRPSIVLLDEATSAVDTETEQKIQEALRTLCEGRTTFIVAHRLSTIMNADRIIVVTGGEIVEQGSHEDLIRADGKYAELWSKQIFKPKEKEPREDKPAAKGRKAPHIVNDLSAEETCSELAKVNSAPTTNGQANGEAEGSSDSATDVDADTDTDPDPDQPTTPGHKKEGPQLNPGALPFTPRSTTTTGGGGVAMSFPLAPSSPIRQPPLHWHGGSMDGVFDSRPASPPPVPAAPPPSPHVHFFAAAAAAAPVVMVPASYAHLFQHVHSVLSQPTFPVVGRRRFETVESSAGGSGGGVGEEEGPLPTRVREERGRVDELGSGDGGGGGGGGGDDDDGRDELGGREGPRYPRYSRRVQSKSEPGVLGAGLGCSSESGLGSGG</sequence>
<dbReference type="Proteomes" id="UP001302745">
    <property type="component" value="Unassembled WGS sequence"/>
</dbReference>
<dbReference type="CDD" id="cd18583">
    <property type="entry name" value="ABC_6TM_HMT1"/>
    <property type="match status" value="1"/>
</dbReference>
<reference evidence="14" key="2">
    <citation type="submission" date="2023-05" db="EMBL/GenBank/DDBJ databases">
        <authorList>
            <consortium name="Lawrence Berkeley National Laboratory"/>
            <person name="Steindorff A."/>
            <person name="Hensen N."/>
            <person name="Bonometti L."/>
            <person name="Westerberg I."/>
            <person name="Brannstrom I.O."/>
            <person name="Guillou S."/>
            <person name="Cros-Aarteil S."/>
            <person name="Calhoun S."/>
            <person name="Haridas S."/>
            <person name="Kuo A."/>
            <person name="Mondo S."/>
            <person name="Pangilinan J."/>
            <person name="Riley R."/>
            <person name="Labutti K."/>
            <person name="Andreopoulos B."/>
            <person name="Lipzen A."/>
            <person name="Chen C."/>
            <person name="Yanf M."/>
            <person name="Daum C."/>
            <person name="Ng V."/>
            <person name="Clum A."/>
            <person name="Ohm R."/>
            <person name="Martin F."/>
            <person name="Silar P."/>
            <person name="Natvig D."/>
            <person name="Lalanne C."/>
            <person name="Gautier V."/>
            <person name="Ament-Velasquez S.L."/>
            <person name="Kruys A."/>
            <person name="Hutchinson M.I."/>
            <person name="Powell A.J."/>
            <person name="Barry K."/>
            <person name="Miller A.N."/>
            <person name="Grigoriev I.V."/>
            <person name="Debuchy R."/>
            <person name="Gladieux P."/>
            <person name="Thoren M.H."/>
            <person name="Johannesson H."/>
        </authorList>
    </citation>
    <scope>NUCLEOTIDE SEQUENCE</scope>
    <source>
        <strain evidence="14">CBS 538.74</strain>
    </source>
</reference>
<protein>
    <recommendedName>
        <fullName evidence="16">Heavy metal tolerance protein</fullName>
    </recommendedName>
</protein>
<dbReference type="SUPFAM" id="SSF90123">
    <property type="entry name" value="ABC transporter transmembrane region"/>
    <property type="match status" value="1"/>
</dbReference>
<feature type="transmembrane region" description="Helical" evidence="11">
    <location>
        <begin position="65"/>
        <end position="90"/>
    </location>
</feature>
<feature type="transmembrane region" description="Helical" evidence="11">
    <location>
        <begin position="321"/>
        <end position="342"/>
    </location>
</feature>
<feature type="transmembrane region" description="Helical" evidence="11">
    <location>
        <begin position="299"/>
        <end position="315"/>
    </location>
</feature>
<evidence type="ECO:0000256" key="7">
    <source>
        <dbReference type="ARBA" id="ARBA00022989"/>
    </source>
</evidence>
<evidence type="ECO:0000256" key="10">
    <source>
        <dbReference type="SAM" id="MobiDB-lite"/>
    </source>
</evidence>
<feature type="domain" description="ABC transporter" evidence="12">
    <location>
        <begin position="643"/>
        <end position="877"/>
    </location>
</feature>
<comment type="caution">
    <text evidence="14">The sequence shown here is derived from an EMBL/GenBank/DDBJ whole genome shotgun (WGS) entry which is preliminary data.</text>
</comment>
<accession>A0AAN6ZZ49</accession>
<keyword evidence="3 11" id="KW-0812">Transmembrane</keyword>
<feature type="compositionally biased region" description="Basic and acidic residues" evidence="10">
    <location>
        <begin position="882"/>
        <end position="893"/>
    </location>
</feature>
<feature type="transmembrane region" description="Helical" evidence="11">
    <location>
        <begin position="159"/>
        <end position="183"/>
    </location>
</feature>
<gene>
    <name evidence="14" type="ORF">C8A00DRAFT_13419</name>
</gene>
<dbReference type="GO" id="GO:0005524">
    <property type="term" value="F:ATP binding"/>
    <property type="evidence" value="ECO:0007669"/>
    <property type="project" value="UniProtKB-KW"/>
</dbReference>
<organism evidence="14 15">
    <name type="scientific">Chaetomidium leptoderma</name>
    <dbReference type="NCBI Taxonomy" id="669021"/>
    <lineage>
        <taxon>Eukaryota</taxon>
        <taxon>Fungi</taxon>
        <taxon>Dikarya</taxon>
        <taxon>Ascomycota</taxon>
        <taxon>Pezizomycotina</taxon>
        <taxon>Sordariomycetes</taxon>
        <taxon>Sordariomycetidae</taxon>
        <taxon>Sordariales</taxon>
        <taxon>Chaetomiaceae</taxon>
        <taxon>Chaetomidium</taxon>
    </lineage>
</organism>
<feature type="compositionally biased region" description="Low complexity" evidence="10">
    <location>
        <begin position="244"/>
        <end position="269"/>
    </location>
</feature>
<evidence type="ECO:0000256" key="3">
    <source>
        <dbReference type="ARBA" id="ARBA00022692"/>
    </source>
</evidence>
<comment type="similarity">
    <text evidence="9">Belongs to the ABC transporter superfamily. ABCB family. Heavy Metal importer (TC 3.A.1.210) subfamily.</text>
</comment>
<dbReference type="SUPFAM" id="SSF52540">
    <property type="entry name" value="P-loop containing nucleoside triphosphate hydrolases"/>
    <property type="match status" value="1"/>
</dbReference>
<dbReference type="PROSITE" id="PS00211">
    <property type="entry name" value="ABC_TRANSPORTER_1"/>
    <property type="match status" value="1"/>
</dbReference>
<evidence type="ECO:0000259" key="13">
    <source>
        <dbReference type="PROSITE" id="PS50929"/>
    </source>
</evidence>
<keyword evidence="7 11" id="KW-1133">Transmembrane helix</keyword>
<dbReference type="PROSITE" id="PS50929">
    <property type="entry name" value="ABC_TM1F"/>
    <property type="match status" value="1"/>
</dbReference>